<protein>
    <recommendedName>
        <fullName evidence="5">Threonine synthase</fullName>
        <ecNumber evidence="5">4.2.3.1</ecNumber>
    </recommendedName>
</protein>
<evidence type="ECO:0000256" key="1">
    <source>
        <dbReference type="ARBA" id="ARBA00001933"/>
    </source>
</evidence>
<evidence type="ECO:0000256" key="3">
    <source>
        <dbReference type="ARBA" id="ARBA00022898"/>
    </source>
</evidence>
<comment type="similarity">
    <text evidence="2">Belongs to the threonine synthase family.</text>
</comment>
<name>A0ABW4X1G3_9BACT</name>
<evidence type="ECO:0000256" key="5">
    <source>
        <dbReference type="NCBIfam" id="TIGR00260"/>
    </source>
</evidence>
<gene>
    <name evidence="8" type="primary">thrC</name>
    <name evidence="8" type="ORF">ACFSKU_16240</name>
</gene>
<dbReference type="Gene3D" id="3.90.1380.10">
    <property type="entry name" value="Threonine synthase, N-terminal domain"/>
    <property type="match status" value="1"/>
</dbReference>
<feature type="domain" description="Tryptophan synthase beta chain-like PALP" evidence="6">
    <location>
        <begin position="94"/>
        <end position="372"/>
    </location>
</feature>
<dbReference type="Pfam" id="PF24857">
    <property type="entry name" value="THR4_C"/>
    <property type="match status" value="1"/>
</dbReference>
<dbReference type="InterPro" id="IPR037158">
    <property type="entry name" value="Thr_synth_N_sf"/>
</dbReference>
<dbReference type="EMBL" id="JBHUHV010000053">
    <property type="protein sequence ID" value="MFD2068441.1"/>
    <property type="molecule type" value="Genomic_DNA"/>
</dbReference>
<dbReference type="SUPFAM" id="SSF53686">
    <property type="entry name" value="Tryptophan synthase beta subunit-like PLP-dependent enzymes"/>
    <property type="match status" value="1"/>
</dbReference>
<keyword evidence="4 8" id="KW-0456">Lyase</keyword>
<dbReference type="InterPro" id="IPR001926">
    <property type="entry name" value="TrpB-like_PALP"/>
</dbReference>
<dbReference type="Proteomes" id="UP001597369">
    <property type="component" value="Unassembled WGS sequence"/>
</dbReference>
<dbReference type="InterPro" id="IPR036052">
    <property type="entry name" value="TrpB-like_PALP_sf"/>
</dbReference>
<evidence type="ECO:0000256" key="2">
    <source>
        <dbReference type="ARBA" id="ARBA00005517"/>
    </source>
</evidence>
<comment type="caution">
    <text evidence="8">The sequence shown here is derived from an EMBL/GenBank/DDBJ whole genome shotgun (WGS) entry which is preliminary data.</text>
</comment>
<feature type="domain" description="Threonine synthase N-terminal" evidence="7">
    <location>
        <begin position="2"/>
        <end position="78"/>
    </location>
</feature>
<evidence type="ECO:0000259" key="7">
    <source>
        <dbReference type="Pfam" id="PF14821"/>
    </source>
</evidence>
<evidence type="ECO:0000259" key="6">
    <source>
        <dbReference type="Pfam" id="PF00291"/>
    </source>
</evidence>
<dbReference type="Pfam" id="PF00291">
    <property type="entry name" value="PALP"/>
    <property type="match status" value="1"/>
</dbReference>
<accession>A0ABW4X1G3</accession>
<dbReference type="InterPro" id="IPR004450">
    <property type="entry name" value="Thr_synthase-like"/>
</dbReference>
<dbReference type="EC" id="4.2.3.1" evidence="5"/>
<dbReference type="PANTHER" id="PTHR42690">
    <property type="entry name" value="THREONINE SYNTHASE FAMILY MEMBER"/>
    <property type="match status" value="1"/>
</dbReference>
<evidence type="ECO:0000313" key="9">
    <source>
        <dbReference type="Proteomes" id="UP001597369"/>
    </source>
</evidence>
<proteinExistence type="inferred from homology"/>
<dbReference type="Pfam" id="PF14821">
    <property type="entry name" value="Thr_synth_N"/>
    <property type="match status" value="1"/>
</dbReference>
<organism evidence="8 9">
    <name type="scientific">Pontibacter silvestris</name>
    <dbReference type="NCBI Taxonomy" id="2305183"/>
    <lineage>
        <taxon>Bacteria</taxon>
        <taxon>Pseudomonadati</taxon>
        <taxon>Bacteroidota</taxon>
        <taxon>Cytophagia</taxon>
        <taxon>Cytophagales</taxon>
        <taxon>Hymenobacteraceae</taxon>
        <taxon>Pontibacter</taxon>
    </lineage>
</organism>
<dbReference type="Gene3D" id="3.40.50.1100">
    <property type="match status" value="2"/>
</dbReference>
<dbReference type="GO" id="GO:0004795">
    <property type="term" value="F:threonine synthase activity"/>
    <property type="evidence" value="ECO:0007669"/>
    <property type="project" value="UniProtKB-EC"/>
</dbReference>
<dbReference type="InterPro" id="IPR051166">
    <property type="entry name" value="Threonine_Synthase"/>
</dbReference>
<evidence type="ECO:0000313" key="8">
    <source>
        <dbReference type="EMBL" id="MFD2068441.1"/>
    </source>
</evidence>
<dbReference type="InterPro" id="IPR029144">
    <property type="entry name" value="Thr_synth_N"/>
</dbReference>
<keyword evidence="9" id="KW-1185">Reference proteome</keyword>
<reference evidence="9" key="1">
    <citation type="journal article" date="2019" name="Int. J. Syst. Evol. Microbiol.">
        <title>The Global Catalogue of Microorganisms (GCM) 10K type strain sequencing project: providing services to taxonomists for standard genome sequencing and annotation.</title>
        <authorList>
            <consortium name="The Broad Institute Genomics Platform"/>
            <consortium name="The Broad Institute Genome Sequencing Center for Infectious Disease"/>
            <person name="Wu L."/>
            <person name="Ma J."/>
        </authorList>
    </citation>
    <scope>NUCLEOTIDE SEQUENCE [LARGE SCALE GENOMIC DNA]</scope>
    <source>
        <strain evidence="9">JCM 16545</strain>
    </source>
</reference>
<dbReference type="RefSeq" id="WP_229959485.1">
    <property type="nucleotide sequence ID" value="NZ_JAJJWI010000005.1"/>
</dbReference>
<evidence type="ECO:0000256" key="4">
    <source>
        <dbReference type="ARBA" id="ARBA00023239"/>
    </source>
</evidence>
<comment type="cofactor">
    <cofactor evidence="1">
        <name>pyridoxal 5'-phosphate</name>
        <dbReference type="ChEBI" id="CHEBI:597326"/>
    </cofactor>
</comment>
<keyword evidence="3" id="KW-0663">Pyridoxal phosphate</keyword>
<sequence>MKFYSTNRQSPKITFKEAVIKGLPQDKGLFFPEQVPVLPASFFEALPDMALPEIAIQVLSAYTAPDIEQEALREICDEVFTFSIPLVKVEDEVYTLELFHGPTCAFKDIGARFMSRCLQTFAEKGKPVTVLVATSGDTGSAVANGFLGVENIEVVILYPKGGVSDIQEMQFTTLGQNIRAVAVEGMFDDCQALVKQAFADEELAKEMQLSSANSINVARWLPQMVYYFHAWGQWKKQHPTQTEVTIAVPSGNFGNLAAGLLARQMGLPVTYFVAATNMNKIVPDYLESGVYTPAPSVATIANAMDVGSPNNFPRILEMFEQQHTAMQDVVKGFWADDDSIKAVIKQVNEQKGYLLDPHGAISYLSLKQYLPKLKTSGIFLETAHPAKFKGSIDAVTGGDIDLPEQLKAFQNRAKQVVSIKNDFKDLSAVLQQQNEVSA</sequence>
<dbReference type="NCBIfam" id="TIGR00260">
    <property type="entry name" value="thrC"/>
    <property type="match status" value="1"/>
</dbReference>
<dbReference type="PANTHER" id="PTHR42690:SF1">
    <property type="entry name" value="THREONINE SYNTHASE-LIKE 2"/>
    <property type="match status" value="1"/>
</dbReference>